<sequence>MGTGRKLVCSSGWAVVLAALVLAVSGCRTVAHQPDRTEWHAVLIGVKDSVSVGQMAELLAERGVSAENIRQFTDPIEAADALAAMERDFHEAVLVYIGFSAYPSRLTEPLDTALGTTPAVILADGDVSGAALVGSQPEKATLRSPYRVILTAADAEQAAERTPDDLQTRWFSELAELVSGYEVLTWREVAAGIQRSFRDSATRPQHWVPGSISVVLDSLLAGDTDMTD</sequence>
<dbReference type="Proteomes" id="UP000007383">
    <property type="component" value="Chromosome"/>
</dbReference>
<organism evidence="1 2">
    <name type="scientific">Spirochaeta africana (strain ATCC 700263 / DSM 8902 / Z-7692)</name>
    <dbReference type="NCBI Taxonomy" id="889378"/>
    <lineage>
        <taxon>Bacteria</taxon>
        <taxon>Pseudomonadati</taxon>
        <taxon>Spirochaetota</taxon>
        <taxon>Spirochaetia</taxon>
        <taxon>Spirochaetales</taxon>
        <taxon>Spirochaetaceae</taxon>
        <taxon>Spirochaeta</taxon>
    </lineage>
</organism>
<dbReference type="PATRIC" id="fig|889378.3.peg.350"/>
<proteinExistence type="predicted"/>
<gene>
    <name evidence="1" type="ordered locus">Spiaf_0347</name>
</gene>
<name>H9UG09_SPIAZ</name>
<dbReference type="AlphaFoldDB" id="H9UG09"/>
<dbReference type="RefSeq" id="WP_014454450.1">
    <property type="nucleotide sequence ID" value="NC_017098.1"/>
</dbReference>
<accession>H9UG09</accession>
<protein>
    <submittedName>
        <fullName evidence="1">Uncharacterized protein</fullName>
    </submittedName>
</protein>
<dbReference type="STRING" id="889378.Spiaf_0347"/>
<dbReference type="OrthoDB" id="345222at2"/>
<dbReference type="EMBL" id="CP003282">
    <property type="protein sequence ID" value="AFG36452.1"/>
    <property type="molecule type" value="Genomic_DNA"/>
</dbReference>
<dbReference type="KEGG" id="sfc:Spiaf_0347"/>
<evidence type="ECO:0000313" key="2">
    <source>
        <dbReference type="Proteomes" id="UP000007383"/>
    </source>
</evidence>
<dbReference type="HOGENOM" id="CLU_1214191_0_0_12"/>
<keyword evidence="2" id="KW-1185">Reference proteome</keyword>
<reference evidence="2" key="1">
    <citation type="journal article" date="2013" name="Stand. Genomic Sci.">
        <title>Complete genome sequence of the halophilic bacterium Spirochaeta africana type strain (Z-7692(T)) from the alkaline Lake Magadi in the East African Rift.</title>
        <authorList>
            <person name="Liolos K."/>
            <person name="Abt B."/>
            <person name="Scheuner C."/>
            <person name="Teshima H."/>
            <person name="Held B."/>
            <person name="Lapidus A."/>
            <person name="Nolan M."/>
            <person name="Lucas S."/>
            <person name="Deshpande S."/>
            <person name="Cheng J.F."/>
            <person name="Tapia R."/>
            <person name="Goodwin L.A."/>
            <person name="Pitluck S."/>
            <person name="Pagani I."/>
            <person name="Ivanova N."/>
            <person name="Mavromatis K."/>
            <person name="Mikhailova N."/>
            <person name="Huntemann M."/>
            <person name="Pati A."/>
            <person name="Chen A."/>
            <person name="Palaniappan K."/>
            <person name="Land M."/>
            <person name="Rohde M."/>
            <person name="Tindall B.J."/>
            <person name="Detter J.C."/>
            <person name="Goker M."/>
            <person name="Bristow J."/>
            <person name="Eisen J.A."/>
            <person name="Markowitz V."/>
            <person name="Hugenholtz P."/>
            <person name="Woyke T."/>
            <person name="Klenk H.P."/>
            <person name="Kyrpides N.C."/>
        </authorList>
    </citation>
    <scope>NUCLEOTIDE SEQUENCE</scope>
    <source>
        <strain evidence="2">ATCC 700263 / DSM 8902 / Z-7692</strain>
    </source>
</reference>
<dbReference type="PROSITE" id="PS51257">
    <property type="entry name" value="PROKAR_LIPOPROTEIN"/>
    <property type="match status" value="1"/>
</dbReference>
<evidence type="ECO:0000313" key="1">
    <source>
        <dbReference type="EMBL" id="AFG36452.1"/>
    </source>
</evidence>